<dbReference type="InterPro" id="IPR000835">
    <property type="entry name" value="HTH_MarR-typ"/>
</dbReference>
<accession>A0ABY2BS27</accession>
<dbReference type="InterPro" id="IPR023187">
    <property type="entry name" value="Tscrpt_reg_MarR-type_CS"/>
</dbReference>
<feature type="domain" description="HTH marR-type" evidence="4">
    <location>
        <begin position="1"/>
        <end position="138"/>
    </location>
</feature>
<dbReference type="RefSeq" id="WP_132188181.1">
    <property type="nucleotide sequence ID" value="NZ_SLWM01000002.1"/>
</dbReference>
<evidence type="ECO:0000256" key="2">
    <source>
        <dbReference type="ARBA" id="ARBA00023125"/>
    </source>
</evidence>
<name>A0ABY2BS27_9ACTN</name>
<evidence type="ECO:0000313" key="5">
    <source>
        <dbReference type="EMBL" id="TCO29444.1"/>
    </source>
</evidence>
<dbReference type="PANTHER" id="PTHR39515">
    <property type="entry name" value="CONSERVED PROTEIN"/>
    <property type="match status" value="1"/>
</dbReference>
<dbReference type="PANTHER" id="PTHR39515:SF2">
    <property type="entry name" value="HTH-TYPE TRANSCRIPTIONAL REGULATOR RV0880"/>
    <property type="match status" value="1"/>
</dbReference>
<dbReference type="Pfam" id="PF12802">
    <property type="entry name" value="MarR_2"/>
    <property type="match status" value="1"/>
</dbReference>
<keyword evidence="3" id="KW-0804">Transcription</keyword>
<dbReference type="EMBL" id="SLWM01000002">
    <property type="protein sequence ID" value="TCO29444.1"/>
    <property type="molecule type" value="Genomic_DNA"/>
</dbReference>
<dbReference type="InterPro" id="IPR036390">
    <property type="entry name" value="WH_DNA-bd_sf"/>
</dbReference>
<sequence>MRTTDSELDIPRRILTGTGLFAARARAERAGAISLGQTAVLRQLQKAGAITPGAVADRLLTQPQSLSRTLAALEEQGWIRRRPDPDDGRQSLLEITSAGTEVLAAEMRPREIWLAGALEQLTDAERDLLVIAAGLLERLSEDRR</sequence>
<dbReference type="InterPro" id="IPR052526">
    <property type="entry name" value="HTH-type_Bedaq_tolerance"/>
</dbReference>
<dbReference type="PROSITE" id="PS01117">
    <property type="entry name" value="HTH_MARR_1"/>
    <property type="match status" value="1"/>
</dbReference>
<organism evidence="5 6">
    <name type="scientific">Kribbella orskensis</name>
    <dbReference type="NCBI Taxonomy" id="2512216"/>
    <lineage>
        <taxon>Bacteria</taxon>
        <taxon>Bacillati</taxon>
        <taxon>Actinomycetota</taxon>
        <taxon>Actinomycetes</taxon>
        <taxon>Propionibacteriales</taxon>
        <taxon>Kribbellaceae</taxon>
        <taxon>Kribbella</taxon>
    </lineage>
</organism>
<evidence type="ECO:0000256" key="1">
    <source>
        <dbReference type="ARBA" id="ARBA00023015"/>
    </source>
</evidence>
<keyword evidence="6" id="KW-1185">Reference proteome</keyword>
<comment type="caution">
    <text evidence="5">The sequence shown here is derived from an EMBL/GenBank/DDBJ whole genome shotgun (WGS) entry which is preliminary data.</text>
</comment>
<evidence type="ECO:0000256" key="3">
    <source>
        <dbReference type="ARBA" id="ARBA00023163"/>
    </source>
</evidence>
<dbReference type="SMART" id="SM00347">
    <property type="entry name" value="HTH_MARR"/>
    <property type="match status" value="1"/>
</dbReference>
<reference evidence="5 6" key="1">
    <citation type="journal article" date="2015" name="Stand. Genomic Sci.">
        <title>Genomic Encyclopedia of Bacterial and Archaeal Type Strains, Phase III: the genomes of soil and plant-associated and newly described type strains.</title>
        <authorList>
            <person name="Whitman W.B."/>
            <person name="Woyke T."/>
            <person name="Klenk H.P."/>
            <person name="Zhou Y."/>
            <person name="Lilburn T.G."/>
            <person name="Beck B.J."/>
            <person name="De Vos P."/>
            <person name="Vandamme P."/>
            <person name="Eisen J.A."/>
            <person name="Garrity G."/>
            <person name="Hugenholtz P."/>
            <person name="Kyrpides N.C."/>
        </authorList>
    </citation>
    <scope>NUCLEOTIDE SEQUENCE [LARGE SCALE GENOMIC DNA]</scope>
    <source>
        <strain evidence="5 6">VKM Ac-2538</strain>
    </source>
</reference>
<dbReference type="InterPro" id="IPR036388">
    <property type="entry name" value="WH-like_DNA-bd_sf"/>
</dbReference>
<evidence type="ECO:0000259" key="4">
    <source>
        <dbReference type="PROSITE" id="PS50995"/>
    </source>
</evidence>
<gene>
    <name evidence="5" type="ORF">EV644_102162</name>
</gene>
<keyword evidence="2 5" id="KW-0238">DNA-binding</keyword>
<protein>
    <submittedName>
        <fullName evidence="5">DNA-binding MarR family transcriptional regulator</fullName>
    </submittedName>
</protein>
<dbReference type="SUPFAM" id="SSF46785">
    <property type="entry name" value="Winged helix' DNA-binding domain"/>
    <property type="match status" value="1"/>
</dbReference>
<dbReference type="Gene3D" id="1.10.10.10">
    <property type="entry name" value="Winged helix-like DNA-binding domain superfamily/Winged helix DNA-binding domain"/>
    <property type="match status" value="1"/>
</dbReference>
<dbReference type="Proteomes" id="UP000295818">
    <property type="component" value="Unassembled WGS sequence"/>
</dbReference>
<dbReference type="GO" id="GO:0003677">
    <property type="term" value="F:DNA binding"/>
    <property type="evidence" value="ECO:0007669"/>
    <property type="project" value="UniProtKB-KW"/>
</dbReference>
<dbReference type="PROSITE" id="PS50995">
    <property type="entry name" value="HTH_MARR_2"/>
    <property type="match status" value="1"/>
</dbReference>
<evidence type="ECO:0000313" key="6">
    <source>
        <dbReference type="Proteomes" id="UP000295818"/>
    </source>
</evidence>
<keyword evidence="1" id="KW-0805">Transcription regulation</keyword>
<dbReference type="Gene3D" id="1.10.287.100">
    <property type="match status" value="1"/>
</dbReference>
<proteinExistence type="predicted"/>